<accession>A0ABV6B5W7</accession>
<dbReference type="Proteomes" id="UP001589733">
    <property type="component" value="Unassembled WGS sequence"/>
</dbReference>
<proteinExistence type="predicted"/>
<keyword evidence="2" id="KW-1185">Reference proteome</keyword>
<protein>
    <submittedName>
        <fullName evidence="1">Uncharacterized protein</fullName>
    </submittedName>
</protein>
<organism evidence="1 2">
    <name type="scientific">Deinococcus oregonensis</name>
    <dbReference type="NCBI Taxonomy" id="1805970"/>
    <lineage>
        <taxon>Bacteria</taxon>
        <taxon>Thermotogati</taxon>
        <taxon>Deinococcota</taxon>
        <taxon>Deinococci</taxon>
        <taxon>Deinococcales</taxon>
        <taxon>Deinococcaceae</taxon>
        <taxon>Deinococcus</taxon>
    </lineage>
</organism>
<dbReference type="EMBL" id="JBHLYR010000081">
    <property type="protein sequence ID" value="MFB9995146.1"/>
    <property type="molecule type" value="Genomic_DNA"/>
</dbReference>
<dbReference type="RefSeq" id="WP_380016794.1">
    <property type="nucleotide sequence ID" value="NZ_JBHLYR010000081.1"/>
</dbReference>
<sequence length="65" mass="7016">MSYIVMIEVLGRPRIRVSADTLEHARRLYDAIAAQHECVLTLTGPDGVMMATRLGGASTKTTAKA</sequence>
<evidence type="ECO:0000313" key="1">
    <source>
        <dbReference type="EMBL" id="MFB9995146.1"/>
    </source>
</evidence>
<evidence type="ECO:0000313" key="2">
    <source>
        <dbReference type="Proteomes" id="UP001589733"/>
    </source>
</evidence>
<reference evidence="1 2" key="1">
    <citation type="submission" date="2024-09" db="EMBL/GenBank/DDBJ databases">
        <authorList>
            <person name="Sun Q."/>
            <person name="Mori K."/>
        </authorList>
    </citation>
    <scope>NUCLEOTIDE SEQUENCE [LARGE SCALE GENOMIC DNA]</scope>
    <source>
        <strain evidence="1 2">JCM 13503</strain>
    </source>
</reference>
<name>A0ABV6B5W7_9DEIO</name>
<gene>
    <name evidence="1" type="ORF">ACFFLM_24670</name>
</gene>
<comment type="caution">
    <text evidence="1">The sequence shown here is derived from an EMBL/GenBank/DDBJ whole genome shotgun (WGS) entry which is preliminary data.</text>
</comment>